<organism evidence="2 3">
    <name type="scientific">Halobacteriovorax vibrionivorans</name>
    <dbReference type="NCBI Taxonomy" id="2152716"/>
    <lineage>
        <taxon>Bacteria</taxon>
        <taxon>Pseudomonadati</taxon>
        <taxon>Bdellovibrionota</taxon>
        <taxon>Bacteriovoracia</taxon>
        <taxon>Bacteriovoracales</taxon>
        <taxon>Halobacteriovoraceae</taxon>
        <taxon>Halobacteriovorax</taxon>
    </lineage>
</organism>
<dbReference type="PANTHER" id="PTHR43155">
    <property type="entry name" value="CYCLIC DI-GMP PHOSPHODIESTERASE PA4108-RELATED"/>
    <property type="match status" value="1"/>
</dbReference>
<accession>A0ABY0IIT4</accession>
<feature type="domain" description="HD-GYP" evidence="1">
    <location>
        <begin position="134"/>
        <end position="337"/>
    </location>
</feature>
<keyword evidence="3" id="KW-1185">Reference proteome</keyword>
<comment type="caution">
    <text evidence="2">The sequence shown here is derived from an EMBL/GenBank/DDBJ whole genome shotgun (WGS) entry which is preliminary data.</text>
</comment>
<dbReference type="NCBIfam" id="TIGR00277">
    <property type="entry name" value="HDIG"/>
    <property type="match status" value="1"/>
</dbReference>
<evidence type="ECO:0000259" key="1">
    <source>
        <dbReference type="PROSITE" id="PS51832"/>
    </source>
</evidence>
<dbReference type="SMART" id="SM00471">
    <property type="entry name" value="HDc"/>
    <property type="match status" value="1"/>
</dbReference>
<dbReference type="CDD" id="cd00077">
    <property type="entry name" value="HDc"/>
    <property type="match status" value="1"/>
</dbReference>
<dbReference type="EMBL" id="QDKL01000001">
    <property type="protein sequence ID" value="RZF22873.1"/>
    <property type="molecule type" value="Genomic_DNA"/>
</dbReference>
<dbReference type="InterPro" id="IPR003607">
    <property type="entry name" value="HD/PDEase_dom"/>
</dbReference>
<sequence>MSQDQKTVYFTIDFHLVSREKPMLYNIYINSSTVKDKDHYVKIVKPGEVLTDADVEDFKKYQRIHVLESERGLYLQSLAENDDFESLDKVTAIKDSAVKHLDDIFNPGKEFNTEILGEALDGCHDSMKAMVGVIKDYDINSLKNLIGELSFHDFYTYDHSINVSMYSVLIYKQYRPKASEADLVAIGLGGLLHDLGKTKISTEILNKSGGLSDEEFAEIKKHPELGVELFREANPDFPGLKKEAIERVIVEHHENIDGSGYPKGLKGPDHHIFSKVVSVADFFDAITTKRSYSQALPIEDALEIMKKTVGKKIDAEIFDFFVKKVSKVILTGKTMIELPEDFNTEIAHAELPVQKVQPKKLGENFTKAPDNPNKIEK</sequence>
<evidence type="ECO:0000313" key="3">
    <source>
        <dbReference type="Proteomes" id="UP000443582"/>
    </source>
</evidence>
<protein>
    <submittedName>
        <fullName evidence="2">HD domain-containing protein</fullName>
    </submittedName>
</protein>
<gene>
    <name evidence="2" type="ORF">DAY19_03610</name>
</gene>
<proteinExistence type="predicted"/>
<dbReference type="SUPFAM" id="SSF109604">
    <property type="entry name" value="HD-domain/PDEase-like"/>
    <property type="match status" value="1"/>
</dbReference>
<reference evidence="3" key="1">
    <citation type="journal article" date="2019" name="Int. J. Syst. Evol. Microbiol.">
        <title>Halobacteriovorax valvorus sp. nov., a novel prokaryotic predator isolated from coastal seawater of China.</title>
        <authorList>
            <person name="Chen M.-X."/>
        </authorList>
    </citation>
    <scope>NUCLEOTIDE SEQUENCE [LARGE SCALE GENOMIC DNA]</scope>
    <source>
        <strain evidence="3">BL9</strain>
    </source>
</reference>
<dbReference type="Gene3D" id="1.10.3210.10">
    <property type="entry name" value="Hypothetical protein af1432"/>
    <property type="match status" value="1"/>
</dbReference>
<dbReference type="RefSeq" id="WP_114705817.1">
    <property type="nucleotide sequence ID" value="NZ_QDKL01000001.1"/>
</dbReference>
<dbReference type="Proteomes" id="UP000443582">
    <property type="component" value="Unassembled WGS sequence"/>
</dbReference>
<evidence type="ECO:0000313" key="2">
    <source>
        <dbReference type="EMBL" id="RZF22873.1"/>
    </source>
</evidence>
<dbReference type="InterPro" id="IPR006675">
    <property type="entry name" value="HDIG_dom"/>
</dbReference>
<name>A0ABY0IIT4_9BACT</name>
<dbReference type="InterPro" id="IPR037522">
    <property type="entry name" value="HD_GYP_dom"/>
</dbReference>
<dbReference type="Pfam" id="PF13487">
    <property type="entry name" value="HD_5"/>
    <property type="match status" value="1"/>
</dbReference>
<dbReference type="PANTHER" id="PTHR43155:SF2">
    <property type="entry name" value="CYCLIC DI-GMP PHOSPHODIESTERASE PA4108"/>
    <property type="match status" value="1"/>
</dbReference>
<dbReference type="PROSITE" id="PS51832">
    <property type="entry name" value="HD_GYP"/>
    <property type="match status" value="1"/>
</dbReference>